<keyword evidence="1" id="KW-1133">Transmembrane helix</keyword>
<dbReference type="Pfam" id="PF19803">
    <property type="entry name" value="DUF6286"/>
    <property type="match status" value="1"/>
</dbReference>
<dbReference type="EMBL" id="JBHUGA010000001">
    <property type="protein sequence ID" value="MFD1844996.1"/>
    <property type="molecule type" value="Genomic_DNA"/>
</dbReference>
<evidence type="ECO:0000256" key="1">
    <source>
        <dbReference type="SAM" id="Phobius"/>
    </source>
</evidence>
<dbReference type="RefSeq" id="WP_343876947.1">
    <property type="nucleotide sequence ID" value="NZ_BAAAIJ010000001.1"/>
</dbReference>
<keyword evidence="4" id="KW-1185">Reference proteome</keyword>
<keyword evidence="1" id="KW-0812">Transmembrane</keyword>
<evidence type="ECO:0000313" key="4">
    <source>
        <dbReference type="Proteomes" id="UP001597307"/>
    </source>
</evidence>
<name>A0ABW4Q1Q3_9MICC</name>
<gene>
    <name evidence="3" type="ORF">ACFSFX_00070</name>
</gene>
<reference evidence="4" key="1">
    <citation type="journal article" date="2019" name="Int. J. Syst. Evol. Microbiol.">
        <title>The Global Catalogue of Microorganisms (GCM) 10K type strain sequencing project: providing services to taxonomists for standard genome sequencing and annotation.</title>
        <authorList>
            <consortium name="The Broad Institute Genomics Platform"/>
            <consortium name="The Broad Institute Genome Sequencing Center for Infectious Disease"/>
            <person name="Wu L."/>
            <person name="Ma J."/>
        </authorList>
    </citation>
    <scope>NUCLEOTIDE SEQUENCE [LARGE SCALE GENOMIC DNA]</scope>
    <source>
        <strain evidence="4">JCM 11496</strain>
    </source>
</reference>
<feature type="transmembrane region" description="Helical" evidence="1">
    <location>
        <begin position="21"/>
        <end position="41"/>
    </location>
</feature>
<dbReference type="Proteomes" id="UP001597307">
    <property type="component" value="Unassembled WGS sequence"/>
</dbReference>
<evidence type="ECO:0000313" key="3">
    <source>
        <dbReference type="EMBL" id="MFD1844996.1"/>
    </source>
</evidence>
<comment type="caution">
    <text evidence="3">The sequence shown here is derived from an EMBL/GenBank/DDBJ whole genome shotgun (WGS) entry which is preliminary data.</text>
</comment>
<organism evidence="3 4">
    <name type="scientific">Arthrobacter flavus</name>
    <dbReference type="NCBI Taxonomy" id="95172"/>
    <lineage>
        <taxon>Bacteria</taxon>
        <taxon>Bacillati</taxon>
        <taxon>Actinomycetota</taxon>
        <taxon>Actinomycetes</taxon>
        <taxon>Micrococcales</taxon>
        <taxon>Micrococcaceae</taxon>
        <taxon>Arthrobacter</taxon>
    </lineage>
</organism>
<proteinExistence type="predicted"/>
<dbReference type="InterPro" id="IPR046253">
    <property type="entry name" value="DUF6286"/>
</dbReference>
<keyword evidence="1" id="KW-0472">Membrane</keyword>
<sequence length="195" mass="20772">MNDRTALLTRKVVRRELHSSRALPAIAVAVLISIICLYVMFEAVLKATGQNAWLTSPEQVAAWLGDLPDSVQLAPLVVAGLLVFLIGLLCFLSAVLPGRRARHAIPNQRTGIVVDAEVLASALARRARVAAGVTPDQVLVTVGRRAVDVQVRPTSGVPVDVERIRSVVEDELRLTSVEPVPAVRVAVATSGVIGQ</sequence>
<feature type="transmembrane region" description="Helical" evidence="1">
    <location>
        <begin position="73"/>
        <end position="96"/>
    </location>
</feature>
<protein>
    <submittedName>
        <fullName evidence="3">DUF6286 domain-containing protein</fullName>
    </submittedName>
</protein>
<accession>A0ABW4Q1Q3</accession>
<evidence type="ECO:0000259" key="2">
    <source>
        <dbReference type="Pfam" id="PF19803"/>
    </source>
</evidence>
<feature type="domain" description="DUF6286" evidence="2">
    <location>
        <begin position="85"/>
        <end position="187"/>
    </location>
</feature>